<dbReference type="Gene3D" id="1.20.1510.10">
    <property type="entry name" value="Cation efflux protein transmembrane domain"/>
    <property type="match status" value="1"/>
</dbReference>
<evidence type="ECO:0000256" key="2">
    <source>
        <dbReference type="ARBA" id="ARBA00008114"/>
    </source>
</evidence>
<keyword evidence="4 8" id="KW-0812">Transmembrane</keyword>
<evidence type="ECO:0000256" key="6">
    <source>
        <dbReference type="ARBA" id="ARBA00023136"/>
    </source>
</evidence>
<dbReference type="PANTHER" id="PTHR43840:SF15">
    <property type="entry name" value="MITOCHONDRIAL METAL TRANSPORTER 1-RELATED"/>
    <property type="match status" value="1"/>
</dbReference>
<dbReference type="InterPro" id="IPR050291">
    <property type="entry name" value="CDF_Transporter"/>
</dbReference>
<dbReference type="EMBL" id="FPBT01000002">
    <property type="protein sequence ID" value="SFU33146.1"/>
    <property type="molecule type" value="Genomic_DNA"/>
</dbReference>
<feature type="region of interest" description="Disordered" evidence="7">
    <location>
        <begin position="1"/>
        <end position="31"/>
    </location>
</feature>
<evidence type="ECO:0000313" key="12">
    <source>
        <dbReference type="Proteomes" id="UP000198817"/>
    </source>
</evidence>
<dbReference type="STRING" id="155865.SAMN05216515_101158"/>
<evidence type="ECO:0000256" key="3">
    <source>
        <dbReference type="ARBA" id="ARBA00022448"/>
    </source>
</evidence>
<accession>A0A1I7FAQ5</accession>
<organism evidence="11 12">
    <name type="scientific">Eubacterium pyruvativorans</name>
    <dbReference type="NCBI Taxonomy" id="155865"/>
    <lineage>
        <taxon>Bacteria</taxon>
        <taxon>Bacillati</taxon>
        <taxon>Bacillota</taxon>
        <taxon>Clostridia</taxon>
        <taxon>Eubacteriales</taxon>
        <taxon>Eubacteriaceae</taxon>
        <taxon>Eubacterium</taxon>
    </lineage>
</organism>
<dbReference type="Pfam" id="PF16916">
    <property type="entry name" value="ZT_dimer"/>
    <property type="match status" value="1"/>
</dbReference>
<sequence length="323" mass="35430">MNMDSEENRFGKKMNPEERRDSTGDRAAENRIDHETQNRIVRKISAVGIAGNILLSLFKLIAGIAGHSGAMLSDAVHSLSDVFATLIAFIGVKLAKKKADVRHPYGHDRFECVASLALGVILAATGIAIGMKAVQQIVLGSYGRLSAPGVIALVAAVVSIVSKEGMYWYTRHYAKILHSEAFMADAWHHRSDAFSSIGSLIGITAARMGFPIMDPVASVIICIFILKVACDIGKGALNNMMDESCGKEYDANLRRFIEDQQGVDRVDLLHTRRFGSMIYIDLEIAVDGSLNLTDAHEISQRVHDEVERHFAHVKHIMIHVNPA</sequence>
<comment type="subcellular location">
    <subcellularLocation>
        <location evidence="1">Membrane</location>
        <topology evidence="1">Multi-pass membrane protein</topology>
    </subcellularLocation>
</comment>
<dbReference type="NCBIfam" id="TIGR01297">
    <property type="entry name" value="CDF"/>
    <property type="match status" value="1"/>
</dbReference>
<evidence type="ECO:0000256" key="8">
    <source>
        <dbReference type="SAM" id="Phobius"/>
    </source>
</evidence>
<dbReference type="SUPFAM" id="SSF161111">
    <property type="entry name" value="Cation efflux protein transmembrane domain-like"/>
    <property type="match status" value="1"/>
</dbReference>
<keyword evidence="3" id="KW-0813">Transport</keyword>
<feature type="transmembrane region" description="Helical" evidence="8">
    <location>
        <begin position="113"/>
        <end position="133"/>
    </location>
</feature>
<dbReference type="InterPro" id="IPR036837">
    <property type="entry name" value="Cation_efflux_CTD_sf"/>
</dbReference>
<dbReference type="PANTHER" id="PTHR43840">
    <property type="entry name" value="MITOCHONDRIAL METAL TRANSPORTER 1-RELATED"/>
    <property type="match status" value="1"/>
</dbReference>
<reference evidence="11 12" key="1">
    <citation type="submission" date="2016-10" db="EMBL/GenBank/DDBJ databases">
        <authorList>
            <person name="de Groot N.N."/>
        </authorList>
    </citation>
    <scope>NUCLEOTIDE SEQUENCE [LARGE SCALE GENOMIC DNA]</scope>
    <source>
        <strain evidence="11 12">KHGC13</strain>
    </source>
</reference>
<feature type="transmembrane region" description="Helical" evidence="8">
    <location>
        <begin position="145"/>
        <end position="162"/>
    </location>
</feature>
<feature type="domain" description="Cation efflux protein cytoplasmic" evidence="10">
    <location>
        <begin position="252"/>
        <end position="322"/>
    </location>
</feature>
<proteinExistence type="inferred from homology"/>
<gene>
    <name evidence="11" type="ORF">SAMN05216508_1029</name>
</gene>
<keyword evidence="5 8" id="KW-1133">Transmembrane helix</keyword>
<evidence type="ECO:0000259" key="9">
    <source>
        <dbReference type="Pfam" id="PF01545"/>
    </source>
</evidence>
<dbReference type="InterPro" id="IPR027469">
    <property type="entry name" value="Cation_efflux_TMD_sf"/>
</dbReference>
<dbReference type="RefSeq" id="WP_242935043.1">
    <property type="nucleotide sequence ID" value="NZ_FOWF01000001.1"/>
</dbReference>
<dbReference type="GO" id="GO:0016020">
    <property type="term" value="C:membrane"/>
    <property type="evidence" value="ECO:0007669"/>
    <property type="project" value="UniProtKB-SubCell"/>
</dbReference>
<name>A0A1I7FAQ5_9FIRM</name>
<dbReference type="InterPro" id="IPR002524">
    <property type="entry name" value="Cation_efflux"/>
</dbReference>
<dbReference type="Proteomes" id="UP000198817">
    <property type="component" value="Unassembled WGS sequence"/>
</dbReference>
<feature type="transmembrane region" description="Helical" evidence="8">
    <location>
        <begin position="44"/>
        <end position="65"/>
    </location>
</feature>
<comment type="similarity">
    <text evidence="2">Belongs to the cation diffusion facilitator (CDF) transporter (TC 2.A.4) family.</text>
</comment>
<dbReference type="InterPro" id="IPR027470">
    <property type="entry name" value="Cation_efflux_CTD"/>
</dbReference>
<evidence type="ECO:0000256" key="7">
    <source>
        <dbReference type="SAM" id="MobiDB-lite"/>
    </source>
</evidence>
<dbReference type="FunFam" id="1.20.1510.10:FF:000006">
    <property type="entry name" value="Divalent cation efflux transporter"/>
    <property type="match status" value="1"/>
</dbReference>
<dbReference type="GO" id="GO:0008324">
    <property type="term" value="F:monoatomic cation transmembrane transporter activity"/>
    <property type="evidence" value="ECO:0007669"/>
    <property type="project" value="InterPro"/>
</dbReference>
<evidence type="ECO:0000256" key="5">
    <source>
        <dbReference type="ARBA" id="ARBA00022989"/>
    </source>
</evidence>
<dbReference type="SUPFAM" id="SSF160240">
    <property type="entry name" value="Cation efflux protein cytoplasmic domain-like"/>
    <property type="match status" value="1"/>
</dbReference>
<evidence type="ECO:0000256" key="1">
    <source>
        <dbReference type="ARBA" id="ARBA00004141"/>
    </source>
</evidence>
<dbReference type="AlphaFoldDB" id="A0A1I7FAQ5"/>
<evidence type="ECO:0000259" key="10">
    <source>
        <dbReference type="Pfam" id="PF16916"/>
    </source>
</evidence>
<dbReference type="Gene3D" id="3.30.70.1350">
    <property type="entry name" value="Cation efflux protein, cytoplasmic domain"/>
    <property type="match status" value="1"/>
</dbReference>
<keyword evidence="6 8" id="KW-0472">Membrane</keyword>
<evidence type="ECO:0000313" key="11">
    <source>
        <dbReference type="EMBL" id="SFU33146.1"/>
    </source>
</evidence>
<keyword evidence="12" id="KW-1185">Reference proteome</keyword>
<dbReference type="Pfam" id="PF01545">
    <property type="entry name" value="Cation_efflux"/>
    <property type="match status" value="1"/>
</dbReference>
<feature type="transmembrane region" description="Helical" evidence="8">
    <location>
        <begin position="71"/>
        <end position="92"/>
    </location>
</feature>
<protein>
    <submittedName>
        <fullName evidence="11">Cation diffusion facilitator family transporter</fullName>
    </submittedName>
</protein>
<feature type="domain" description="Cation efflux protein transmembrane" evidence="9">
    <location>
        <begin position="47"/>
        <end position="239"/>
    </location>
</feature>
<dbReference type="InterPro" id="IPR058533">
    <property type="entry name" value="Cation_efflux_TM"/>
</dbReference>
<evidence type="ECO:0000256" key="4">
    <source>
        <dbReference type="ARBA" id="ARBA00022692"/>
    </source>
</evidence>